<keyword evidence="1" id="KW-1133">Transmembrane helix</keyword>
<dbReference type="EMBL" id="JAILXK010000002">
    <property type="protein sequence ID" value="MBY4637162.1"/>
    <property type="molecule type" value="Genomic_DNA"/>
</dbReference>
<keyword evidence="1" id="KW-0812">Transmembrane</keyword>
<dbReference type="Pfam" id="PF07811">
    <property type="entry name" value="TadE"/>
    <property type="match status" value="1"/>
</dbReference>
<feature type="domain" description="TadE-like" evidence="2">
    <location>
        <begin position="17"/>
        <end position="59"/>
    </location>
</feature>
<gene>
    <name evidence="3" type="ORF">K5P26_08445</name>
</gene>
<dbReference type="Proteomes" id="UP001166571">
    <property type="component" value="Unassembled WGS sequence"/>
</dbReference>
<keyword evidence="4" id="KW-1185">Reference proteome</keyword>
<protein>
    <submittedName>
        <fullName evidence="3">Pilus assembly protein</fullName>
    </submittedName>
</protein>
<dbReference type="RefSeq" id="WP_222136441.1">
    <property type="nucleotide sequence ID" value="NZ_JAILXK010000002.1"/>
</dbReference>
<sequence length="198" mass="22016">MTRRLSFIRRLRRNKRGTALIEFALTAPVFLLLLMGVFDYCWQLYAKQVLQGAVSQAARLSTLESYADDQTALDARVEARVLEVFGHADVEFERLAYESFSDVGKPEPLSDNNGNGVWDPGECFEDLNSSGSWEADRGASGNGGADDVVLYRVSMTFDRVLPVWNMLGQPQEMTLTSSTVLRNQPYAADSSTSEVICK</sequence>
<comment type="caution">
    <text evidence="3">The sequence shown here is derived from an EMBL/GenBank/DDBJ whole genome shotgun (WGS) entry which is preliminary data.</text>
</comment>
<dbReference type="InterPro" id="IPR012495">
    <property type="entry name" value="TadE-like_dom"/>
</dbReference>
<evidence type="ECO:0000313" key="3">
    <source>
        <dbReference type="EMBL" id="MBY4637162.1"/>
    </source>
</evidence>
<organism evidence="3 4">
    <name type="scientific">Sphingopyxis jiangsuensis</name>
    <dbReference type="NCBI Taxonomy" id="2871171"/>
    <lineage>
        <taxon>Bacteria</taxon>
        <taxon>Pseudomonadati</taxon>
        <taxon>Pseudomonadota</taxon>
        <taxon>Alphaproteobacteria</taxon>
        <taxon>Sphingomonadales</taxon>
        <taxon>Sphingomonadaceae</taxon>
        <taxon>Sphingopyxis</taxon>
    </lineage>
</organism>
<name>A0ABS7MDR1_9SPHN</name>
<evidence type="ECO:0000259" key="2">
    <source>
        <dbReference type="Pfam" id="PF07811"/>
    </source>
</evidence>
<evidence type="ECO:0000313" key="4">
    <source>
        <dbReference type="Proteomes" id="UP001166571"/>
    </source>
</evidence>
<evidence type="ECO:0000256" key="1">
    <source>
        <dbReference type="SAM" id="Phobius"/>
    </source>
</evidence>
<proteinExistence type="predicted"/>
<keyword evidence="1" id="KW-0472">Membrane</keyword>
<feature type="transmembrane region" description="Helical" evidence="1">
    <location>
        <begin position="20"/>
        <end position="38"/>
    </location>
</feature>
<reference evidence="3" key="1">
    <citation type="submission" date="2021-08" db="EMBL/GenBank/DDBJ databases">
        <title>Sphingopyxis panaciterrulae sp. nov., isolated from the surface water of the Yellow Sea.</title>
        <authorList>
            <person name="Gao Z."/>
            <person name="Zhang D."/>
            <person name="Zhang A."/>
        </authorList>
    </citation>
    <scope>NUCLEOTIDE SEQUENCE</scope>
    <source>
        <strain evidence="3">XHP0097</strain>
    </source>
</reference>
<accession>A0ABS7MDR1</accession>